<organism evidence="1 2">
    <name type="scientific">Aphanomyces euteiches</name>
    <dbReference type="NCBI Taxonomy" id="100861"/>
    <lineage>
        <taxon>Eukaryota</taxon>
        <taxon>Sar</taxon>
        <taxon>Stramenopiles</taxon>
        <taxon>Oomycota</taxon>
        <taxon>Saprolegniomycetes</taxon>
        <taxon>Saprolegniales</taxon>
        <taxon>Verrucalvaceae</taxon>
        <taxon>Aphanomyces</taxon>
    </lineage>
</organism>
<name>A0A6G0XEW1_9STRA</name>
<dbReference type="AlphaFoldDB" id="A0A6G0XEW1"/>
<evidence type="ECO:0000313" key="2">
    <source>
        <dbReference type="Proteomes" id="UP000481153"/>
    </source>
</evidence>
<gene>
    <name evidence="1" type="ORF">Ae201684_005408</name>
</gene>
<protein>
    <submittedName>
        <fullName evidence="1">Uncharacterized protein</fullName>
    </submittedName>
</protein>
<keyword evidence="2" id="KW-1185">Reference proteome</keyword>
<comment type="caution">
    <text evidence="1">The sequence shown here is derived from an EMBL/GenBank/DDBJ whole genome shotgun (WGS) entry which is preliminary data.</text>
</comment>
<accession>A0A6G0XEW1</accession>
<proteinExistence type="predicted"/>
<dbReference type="Proteomes" id="UP000481153">
    <property type="component" value="Unassembled WGS sequence"/>
</dbReference>
<sequence>MANGMWTRMGASGTSVIIAPKTITKELEDKMRNCIEHFMKKAKPEEARSLKVVRLHIEKSLSLSLTHHKDVIKRLMHGILQRGPSTSTPTVPSRPEISIPKTSNKWWKQEERREAMMMGIHRLYHFAVEHPECSLDVIQSFCDLSSIISEREMYQSLIFYARQLGSVYVGTNIQSEWLPETRPNPLQVLDVIASMYTLERVGLQHSREAELRGVLSSNLYSPQDYFGWDPLVSCPLSDGKQSSFQMLSNALTVLYYASSLDISLGCSYASVLKWAPAYYPYQGPSSMSEIEYIDQCYYVCRTILTLTNWGTLQIAVDLMPNEYYFLQAHLDIHIGRGDNHLIGEFTRALKCFGTSVDRGVAFALCFPHSFVQTNAGDDSSESPQQVVHKASVALYSLSEPCFNGYAPGVSDAQVLSILQRNASTEHQRRVDNTESFESDIKRNYMKQALRKLQDKAATMDVKLVITCTFLCLNYL</sequence>
<reference evidence="1 2" key="1">
    <citation type="submission" date="2019-07" db="EMBL/GenBank/DDBJ databases">
        <title>Genomics analysis of Aphanomyces spp. identifies a new class of oomycete effector associated with host adaptation.</title>
        <authorList>
            <person name="Gaulin E."/>
        </authorList>
    </citation>
    <scope>NUCLEOTIDE SEQUENCE [LARGE SCALE GENOMIC DNA]</scope>
    <source>
        <strain evidence="1 2">ATCC 201684</strain>
    </source>
</reference>
<evidence type="ECO:0000313" key="1">
    <source>
        <dbReference type="EMBL" id="KAF0738796.1"/>
    </source>
</evidence>
<dbReference type="VEuPathDB" id="FungiDB:AeMF1_017559"/>
<dbReference type="EMBL" id="VJMJ01000070">
    <property type="protein sequence ID" value="KAF0738796.1"/>
    <property type="molecule type" value="Genomic_DNA"/>
</dbReference>